<sequence>MTEAKMTRPASSYSMRARIGLIVPPTNTVNEAEWSRLLPEGATAHSHRMALHTDTQSTEGIAALKTDLEAAVAMLAPMRPDVVAYACTAGSLVTPSDALGAEISARSGVSVITTADSLVQALRHLGAGRIGLATPYSEAMNAHEVAFLAAHGIETLAVAGLGLGARGAWEYPKIAQTPLATVERLARQVGAADVAALVISCTDFPTLPLIAPLERELGIPVLTSNTATLWRCLGHVPDPEETRRDPRLRAAGRLFGA</sequence>
<dbReference type="AlphaFoldDB" id="A0A0B5DX04"/>
<dbReference type="HOGENOM" id="CLU_068086_5_1_5"/>
<reference evidence="1 2" key="1">
    <citation type="journal article" date="2014" name="Int. J. Syst. Evol. Microbiol.">
        <title>Celeribacter indicus sp. nov., a polycyclic aromatic hydrocarbon-degrading bacterium from deep-sea sediment and reclassification of Huaishuia halophila as Celeribacter halophilus comb. nov.</title>
        <authorList>
            <person name="Lai Q."/>
            <person name="Cao J."/>
            <person name="Yuan J."/>
            <person name="Li F."/>
            <person name="Shao Z."/>
        </authorList>
    </citation>
    <scope>NUCLEOTIDE SEQUENCE [LARGE SCALE GENOMIC DNA]</scope>
    <source>
        <strain evidence="1">P73</strain>
    </source>
</reference>
<dbReference type="KEGG" id="cid:P73_2839"/>
<evidence type="ECO:0000313" key="1">
    <source>
        <dbReference type="EMBL" id="AJE47554.1"/>
    </source>
</evidence>
<dbReference type="PIRSF" id="PIRSF015736">
    <property type="entry name" value="MI"/>
    <property type="match status" value="1"/>
</dbReference>
<dbReference type="Pfam" id="PF17645">
    <property type="entry name" value="Amdase"/>
    <property type="match status" value="1"/>
</dbReference>
<dbReference type="InterPro" id="IPR026286">
    <property type="entry name" value="MaiA/AMDase"/>
</dbReference>
<proteinExistence type="predicted"/>
<protein>
    <submittedName>
        <fullName evidence="1">Decarboxylase</fullName>
    </submittedName>
</protein>
<dbReference type="PANTHER" id="PTHR40267">
    <property type="entry name" value="BLR3294 PROTEIN"/>
    <property type="match status" value="1"/>
</dbReference>
<dbReference type="Proteomes" id="UP000031521">
    <property type="component" value="Chromosome"/>
</dbReference>
<dbReference type="EMBL" id="CP004393">
    <property type="protein sequence ID" value="AJE47554.1"/>
    <property type="molecule type" value="Genomic_DNA"/>
</dbReference>
<accession>A0A0B5DX04</accession>
<name>A0A0B5DX04_9RHOB</name>
<dbReference type="Gene3D" id="3.40.50.12500">
    <property type="match status" value="1"/>
</dbReference>
<gene>
    <name evidence="1" type="ORF">P73_2839</name>
</gene>
<keyword evidence="2" id="KW-1185">Reference proteome</keyword>
<evidence type="ECO:0000313" key="2">
    <source>
        <dbReference type="Proteomes" id="UP000031521"/>
    </source>
</evidence>
<organism evidence="1 2">
    <name type="scientific">Celeribacter indicus</name>
    <dbReference type="NCBI Taxonomy" id="1208324"/>
    <lineage>
        <taxon>Bacteria</taxon>
        <taxon>Pseudomonadati</taxon>
        <taxon>Pseudomonadota</taxon>
        <taxon>Alphaproteobacteria</taxon>
        <taxon>Rhodobacterales</taxon>
        <taxon>Roseobacteraceae</taxon>
        <taxon>Celeribacter</taxon>
    </lineage>
</organism>
<dbReference type="InterPro" id="IPR053714">
    <property type="entry name" value="Iso_Racemase_Enz_sf"/>
</dbReference>
<dbReference type="STRING" id="1208324.P73_2839"/>
<dbReference type="PANTHER" id="PTHR40267:SF1">
    <property type="entry name" value="BLR3294 PROTEIN"/>
    <property type="match status" value="1"/>
</dbReference>